<dbReference type="RefSeq" id="XP_018073006.1">
    <property type="nucleotide sequence ID" value="XM_018216809.1"/>
</dbReference>
<dbReference type="GO" id="GO:0032259">
    <property type="term" value="P:methylation"/>
    <property type="evidence" value="ECO:0007669"/>
    <property type="project" value="UniProtKB-KW"/>
</dbReference>
<dbReference type="Gene3D" id="3.40.50.150">
    <property type="entry name" value="Vaccinia Virus protein VP39"/>
    <property type="match status" value="1"/>
</dbReference>
<keyword evidence="2" id="KW-1185">Reference proteome</keyword>
<protein>
    <submittedName>
        <fullName evidence="1">Putative UbiE/COQ5 family methyltransferase</fullName>
    </submittedName>
</protein>
<dbReference type="SUPFAM" id="SSF53335">
    <property type="entry name" value="S-adenosyl-L-methionine-dependent methyltransferases"/>
    <property type="match status" value="1"/>
</dbReference>
<evidence type="ECO:0000313" key="2">
    <source>
        <dbReference type="Proteomes" id="UP000070700"/>
    </source>
</evidence>
<dbReference type="InterPro" id="IPR029063">
    <property type="entry name" value="SAM-dependent_MTases_sf"/>
</dbReference>
<dbReference type="Pfam" id="PF01209">
    <property type="entry name" value="Ubie_methyltran"/>
    <property type="match status" value="1"/>
</dbReference>
<keyword evidence="1" id="KW-0808">Transferase</keyword>
<dbReference type="PANTHER" id="PTHR42912">
    <property type="entry name" value="METHYLTRANSFERASE"/>
    <property type="match status" value="1"/>
</dbReference>
<organism evidence="1 2">
    <name type="scientific">Mollisia scopiformis</name>
    <name type="common">Conifer needle endophyte fungus</name>
    <name type="synonym">Phialocephala scopiformis</name>
    <dbReference type="NCBI Taxonomy" id="149040"/>
    <lineage>
        <taxon>Eukaryota</taxon>
        <taxon>Fungi</taxon>
        <taxon>Dikarya</taxon>
        <taxon>Ascomycota</taxon>
        <taxon>Pezizomycotina</taxon>
        <taxon>Leotiomycetes</taxon>
        <taxon>Helotiales</taxon>
        <taxon>Mollisiaceae</taxon>
        <taxon>Mollisia</taxon>
    </lineage>
</organism>
<reference evidence="1 2" key="1">
    <citation type="submission" date="2015-10" db="EMBL/GenBank/DDBJ databases">
        <title>Full genome of DAOMC 229536 Phialocephala scopiformis, a fungal endophyte of spruce producing the potent anti-insectan compound rugulosin.</title>
        <authorList>
            <consortium name="DOE Joint Genome Institute"/>
            <person name="Walker A.K."/>
            <person name="Frasz S.L."/>
            <person name="Seifert K.A."/>
            <person name="Miller J.D."/>
            <person name="Mondo S.J."/>
            <person name="Labutti K."/>
            <person name="Lipzen A."/>
            <person name="Dockter R."/>
            <person name="Kennedy M."/>
            <person name="Grigoriev I.V."/>
            <person name="Spatafora J.W."/>
        </authorList>
    </citation>
    <scope>NUCLEOTIDE SEQUENCE [LARGE SCALE GENOMIC DNA]</scope>
    <source>
        <strain evidence="1 2">CBS 120377</strain>
    </source>
</reference>
<dbReference type="OrthoDB" id="10017101at2759"/>
<dbReference type="KEGG" id="psco:LY89DRAFT_696167"/>
<proteinExistence type="predicted"/>
<dbReference type="Proteomes" id="UP000070700">
    <property type="component" value="Unassembled WGS sequence"/>
</dbReference>
<dbReference type="GO" id="GO:0008168">
    <property type="term" value="F:methyltransferase activity"/>
    <property type="evidence" value="ECO:0007669"/>
    <property type="project" value="UniProtKB-KW"/>
</dbReference>
<evidence type="ECO:0000313" key="1">
    <source>
        <dbReference type="EMBL" id="KUJ18651.1"/>
    </source>
</evidence>
<dbReference type="AlphaFoldDB" id="A0A194XET1"/>
<keyword evidence="1" id="KW-0489">Methyltransferase</keyword>
<sequence length="351" mass="40130">MSHNNTESTKKLAELASETRFAGPLWLREEVGALYAKGEVHTGPFSMPLLRMANFDKLSLPSENRNLRMLDLCCGSGVTTHELQVLLQQQGLEDKVDLVCGDFSAGQLEYLDKRIQRMGWRNTVTRQMNAERNGEPDMSFDHVVCAQGLMIIPDSQAALQDCYRVLKPGGTFALSVWYTENWILDVRDAVAQLPGLPNWPQTSLELTNSWAQGPWEDPHYVKSMLHRRGFVDIDVQTKIIMIPLKDAEDFYEVYDAFIEWVADRYWTEGERKRCKPLLRDAVVGFMERKYGRGRPFSIEKVCILGTARRPGCRTERASALSDAECSPKVEFADQKYEYKIWQIEYITSVGL</sequence>
<dbReference type="GeneID" id="28826535"/>
<dbReference type="EMBL" id="KQ947412">
    <property type="protein sequence ID" value="KUJ18651.1"/>
    <property type="molecule type" value="Genomic_DNA"/>
</dbReference>
<dbReference type="InParanoid" id="A0A194XET1"/>
<gene>
    <name evidence="1" type="ORF">LY89DRAFT_696167</name>
</gene>
<dbReference type="InterPro" id="IPR050508">
    <property type="entry name" value="Methyltransf_Superfamily"/>
</dbReference>
<dbReference type="CDD" id="cd02440">
    <property type="entry name" value="AdoMet_MTases"/>
    <property type="match status" value="1"/>
</dbReference>
<accession>A0A194XET1</accession>
<name>A0A194XET1_MOLSC</name>